<evidence type="ECO:0000313" key="2">
    <source>
        <dbReference type="Proteomes" id="UP000254082"/>
    </source>
</evidence>
<dbReference type="RefSeq" id="WP_019781290.1">
    <property type="nucleotide sequence ID" value="NZ_UHFA01000002.1"/>
</dbReference>
<dbReference type="AlphaFoldDB" id="A0A380JFW9"/>
<protein>
    <submittedName>
        <fullName evidence="1">Uncharacterized protein</fullName>
    </submittedName>
</protein>
<dbReference type="OrthoDB" id="2232771at2"/>
<evidence type="ECO:0000313" key="1">
    <source>
        <dbReference type="EMBL" id="SUN37196.1"/>
    </source>
</evidence>
<keyword evidence="2" id="KW-1185">Reference proteome</keyword>
<sequence>MNEIKKAFDTEVSISDLRQLGKSGNATARLDSGEIIDLKPKYGLRREKALIDNQEVEVQVIDYYPKIYKHIRTIKRRNLIIARKVKRGNQCILQLTGKGYHRS</sequence>
<dbReference type="EMBL" id="UHFA01000002">
    <property type="protein sequence ID" value="SUN37196.1"/>
    <property type="molecule type" value="Genomic_DNA"/>
</dbReference>
<name>A0A380JFW9_STRDO</name>
<dbReference type="Proteomes" id="UP000254082">
    <property type="component" value="Unassembled WGS sequence"/>
</dbReference>
<reference evidence="1 2" key="1">
    <citation type="submission" date="2018-06" db="EMBL/GenBank/DDBJ databases">
        <authorList>
            <consortium name="Pathogen Informatics"/>
            <person name="Doyle S."/>
        </authorList>
    </citation>
    <scope>NUCLEOTIDE SEQUENCE [LARGE SCALE GENOMIC DNA]</scope>
    <source>
        <strain evidence="2">NCTC 11391</strain>
    </source>
</reference>
<proteinExistence type="predicted"/>
<accession>A0A380JFW9</accession>
<organism evidence="1 2">
    <name type="scientific">Streptococcus downei MFe28</name>
    <dbReference type="NCBI Taxonomy" id="764290"/>
    <lineage>
        <taxon>Bacteria</taxon>
        <taxon>Bacillati</taxon>
        <taxon>Bacillota</taxon>
        <taxon>Bacilli</taxon>
        <taxon>Lactobacillales</taxon>
        <taxon>Streptococcaceae</taxon>
        <taxon>Streptococcus</taxon>
    </lineage>
</organism>
<gene>
    <name evidence="1" type="ORF">NCTC11391_01965</name>
</gene>